<name>A0A8T2LJ96_ASTMX</name>
<evidence type="ECO:0000313" key="2">
    <source>
        <dbReference type="EMBL" id="KAG9271873.1"/>
    </source>
</evidence>
<feature type="compositionally biased region" description="Polar residues" evidence="1">
    <location>
        <begin position="67"/>
        <end position="76"/>
    </location>
</feature>
<reference evidence="2 3" key="1">
    <citation type="submission" date="2021-07" db="EMBL/GenBank/DDBJ databases">
        <authorList>
            <person name="Imarazene B."/>
            <person name="Zahm M."/>
            <person name="Klopp C."/>
            <person name="Cabau C."/>
            <person name="Beille S."/>
            <person name="Jouanno E."/>
            <person name="Castinel A."/>
            <person name="Lluch J."/>
            <person name="Gil L."/>
            <person name="Kuchtly C."/>
            <person name="Lopez Roques C."/>
            <person name="Donnadieu C."/>
            <person name="Parrinello H."/>
            <person name="Journot L."/>
            <person name="Du K."/>
            <person name="Schartl M."/>
            <person name="Retaux S."/>
            <person name="Guiguen Y."/>
        </authorList>
    </citation>
    <scope>NUCLEOTIDE SEQUENCE [LARGE SCALE GENOMIC DNA]</scope>
    <source>
        <strain evidence="2">Pach_M1</strain>
        <tissue evidence="2">Testis</tissue>
    </source>
</reference>
<comment type="caution">
    <text evidence="2">The sequence shown here is derived from an EMBL/GenBank/DDBJ whole genome shotgun (WGS) entry which is preliminary data.</text>
</comment>
<protein>
    <submittedName>
        <fullName evidence="2">Regulator of cell cycle RGCC-like</fullName>
    </submittedName>
</protein>
<dbReference type="PANTHER" id="PTHR32193:SF5">
    <property type="entry name" value="RGCC PROTEIN"/>
    <property type="match status" value="1"/>
</dbReference>
<proteinExistence type="predicted"/>
<dbReference type="InterPro" id="IPR029252">
    <property type="entry name" value="RGCC"/>
</dbReference>
<evidence type="ECO:0000313" key="3">
    <source>
        <dbReference type="Proteomes" id="UP000752171"/>
    </source>
</evidence>
<organism evidence="2 3">
    <name type="scientific">Astyanax mexicanus</name>
    <name type="common">Blind cave fish</name>
    <name type="synonym">Astyanax fasciatus mexicanus</name>
    <dbReference type="NCBI Taxonomy" id="7994"/>
    <lineage>
        <taxon>Eukaryota</taxon>
        <taxon>Metazoa</taxon>
        <taxon>Chordata</taxon>
        <taxon>Craniata</taxon>
        <taxon>Vertebrata</taxon>
        <taxon>Euteleostomi</taxon>
        <taxon>Actinopterygii</taxon>
        <taxon>Neopterygii</taxon>
        <taxon>Teleostei</taxon>
        <taxon>Ostariophysi</taxon>
        <taxon>Characiformes</taxon>
        <taxon>Characoidei</taxon>
        <taxon>Acestrorhamphidae</taxon>
        <taxon>Acestrorhamphinae</taxon>
        <taxon>Astyanax</taxon>
    </lineage>
</organism>
<evidence type="ECO:0000256" key="1">
    <source>
        <dbReference type="SAM" id="MobiDB-lite"/>
    </source>
</evidence>
<dbReference type="Proteomes" id="UP000752171">
    <property type="component" value="Unassembled WGS sequence"/>
</dbReference>
<dbReference type="OrthoDB" id="9950568at2759"/>
<sequence>MSSSSNLPDLELELGELLQEFDAVAEELSAPSLTAPHAYEHLLNQAKRRPNDGVTDSGIEDADEGSESSWGNSLNASVEELSTAGTTTAQKAKLGDTTDLESFIENLDKELAGKTTV</sequence>
<dbReference type="GO" id="GO:0051726">
    <property type="term" value="P:regulation of cell cycle"/>
    <property type="evidence" value="ECO:0007669"/>
    <property type="project" value="InterPro"/>
</dbReference>
<dbReference type="EMBL" id="JAICCE010000010">
    <property type="protein sequence ID" value="KAG9271873.1"/>
    <property type="molecule type" value="Genomic_DNA"/>
</dbReference>
<dbReference type="AlphaFoldDB" id="A0A8T2LJ96"/>
<gene>
    <name evidence="2" type="primary">RGCC</name>
    <name evidence="2" type="ORF">AMEX_G12809</name>
</gene>
<dbReference type="PANTHER" id="PTHR32193">
    <property type="entry name" value="REGULATOR OF CELL CYCLE RGCC"/>
    <property type="match status" value="1"/>
</dbReference>
<accession>A0A8T2LJ96</accession>
<dbReference type="Pfam" id="PF15151">
    <property type="entry name" value="RGCC"/>
    <property type="match status" value="1"/>
</dbReference>
<feature type="region of interest" description="Disordered" evidence="1">
    <location>
        <begin position="44"/>
        <end position="98"/>
    </location>
</feature>